<accession>A0AA40G1H3</accession>
<feature type="compositionally biased region" description="Basic and acidic residues" evidence="1">
    <location>
        <begin position="1"/>
        <end position="19"/>
    </location>
</feature>
<protein>
    <submittedName>
        <fullName evidence="2">Uncharacterized protein</fullName>
    </submittedName>
</protein>
<evidence type="ECO:0000256" key="1">
    <source>
        <dbReference type="SAM" id="MobiDB-lite"/>
    </source>
</evidence>
<dbReference type="Proteomes" id="UP001177670">
    <property type="component" value="Unassembled WGS sequence"/>
</dbReference>
<gene>
    <name evidence="2" type="ORF">K0M31_020296</name>
</gene>
<name>A0AA40G1H3_9HYME</name>
<proteinExistence type="predicted"/>
<evidence type="ECO:0000313" key="2">
    <source>
        <dbReference type="EMBL" id="KAK1129166.1"/>
    </source>
</evidence>
<dbReference type="EMBL" id="JAHYIQ010000009">
    <property type="protein sequence ID" value="KAK1129166.1"/>
    <property type="molecule type" value="Genomic_DNA"/>
</dbReference>
<feature type="region of interest" description="Disordered" evidence="1">
    <location>
        <begin position="1"/>
        <end position="27"/>
    </location>
</feature>
<keyword evidence="3" id="KW-1185">Reference proteome</keyword>
<feature type="region of interest" description="Disordered" evidence="1">
    <location>
        <begin position="39"/>
        <end position="64"/>
    </location>
</feature>
<dbReference type="AlphaFoldDB" id="A0AA40G1H3"/>
<comment type="caution">
    <text evidence="2">The sequence shown here is derived from an EMBL/GenBank/DDBJ whole genome shotgun (WGS) entry which is preliminary data.</text>
</comment>
<organism evidence="2 3">
    <name type="scientific">Melipona bicolor</name>
    <dbReference type="NCBI Taxonomy" id="60889"/>
    <lineage>
        <taxon>Eukaryota</taxon>
        <taxon>Metazoa</taxon>
        <taxon>Ecdysozoa</taxon>
        <taxon>Arthropoda</taxon>
        <taxon>Hexapoda</taxon>
        <taxon>Insecta</taxon>
        <taxon>Pterygota</taxon>
        <taxon>Neoptera</taxon>
        <taxon>Endopterygota</taxon>
        <taxon>Hymenoptera</taxon>
        <taxon>Apocrita</taxon>
        <taxon>Aculeata</taxon>
        <taxon>Apoidea</taxon>
        <taxon>Anthophila</taxon>
        <taxon>Apidae</taxon>
        <taxon>Melipona</taxon>
    </lineage>
</organism>
<evidence type="ECO:0000313" key="3">
    <source>
        <dbReference type="Proteomes" id="UP001177670"/>
    </source>
</evidence>
<reference evidence="2" key="1">
    <citation type="submission" date="2021-10" db="EMBL/GenBank/DDBJ databases">
        <title>Melipona bicolor Genome sequencing and assembly.</title>
        <authorList>
            <person name="Araujo N.S."/>
            <person name="Arias M.C."/>
        </authorList>
    </citation>
    <scope>NUCLEOTIDE SEQUENCE</scope>
    <source>
        <strain evidence="2">USP_2M_L1-L4_2017</strain>
        <tissue evidence="2">Whole body</tissue>
    </source>
</reference>
<sequence length="101" mass="11597">MANTRVKEEKEKNKRNNESKRKRYVGCGRHKAFTTTTIASPTFPENPFFPAKHGKSHKSRAESRQHPILASAEQFEGSFVFWERMAAPWTKVQIIPEAPPT</sequence>